<evidence type="ECO:0000256" key="4">
    <source>
        <dbReference type="PROSITE-ProRule" id="PRU00134"/>
    </source>
</evidence>
<dbReference type="Proteomes" id="UP000559256">
    <property type="component" value="Unassembled WGS sequence"/>
</dbReference>
<dbReference type="AlphaFoldDB" id="A0A8H5D525"/>
<accession>A0A8H5D525</accession>
<dbReference type="SUPFAM" id="SSF144232">
    <property type="entry name" value="HIT/MYND zinc finger-like"/>
    <property type="match status" value="1"/>
</dbReference>
<evidence type="ECO:0000256" key="2">
    <source>
        <dbReference type="ARBA" id="ARBA00022771"/>
    </source>
</evidence>
<evidence type="ECO:0000313" key="6">
    <source>
        <dbReference type="EMBL" id="KAF5353720.1"/>
    </source>
</evidence>
<keyword evidence="3" id="KW-0862">Zinc</keyword>
<dbReference type="GO" id="GO:0008270">
    <property type="term" value="F:zinc ion binding"/>
    <property type="evidence" value="ECO:0007669"/>
    <property type="project" value="UniProtKB-KW"/>
</dbReference>
<name>A0A8H5D525_9AGAR</name>
<proteinExistence type="predicted"/>
<comment type="caution">
    <text evidence="6">The sequence shown here is derived from an EMBL/GenBank/DDBJ whole genome shotgun (WGS) entry which is preliminary data.</text>
</comment>
<sequence>MPSARHRTGDTKKEMIAAAYRHLRHPVPTVIDPNSPSHDVQLALDYLRMLGERLQCITAGTTLRRATIIEFEKHWPFVWSWTRTFFKQSVLHNEPTTAKGIEFRDILLELLHDVVCFHSPESAWCDPEHMSSLSLMQRTPDLFPTILQAFIFCVDQAHRYLPKIFFLFNISLASSIADPSLFFHNSSLVSNSPEVVKRLVSYIRTEARKQHTDTRLFTSAFGIISSLTKASRKDLDVLLAHGALDCLLWVLKIIINPRRLADLGPDHYAVLIVGNIFQVFLKVTQHHGPSGLVLLLRGDVLRSMINSSALIPYDTDQESFELNRARTLPFYFAKLLGDMPAMLFYRRILHLVLETLDKVDEELLEDFLQTSFLSSSQSNLRKLWDLLCTETTRMKELRDQFESEGIVICFNLDCPRRESQTNYKFRRMHCSRCKLTVYCSKKCQKHDWKVHNHRILCDAAVARVPKYSITDTDLSFLRWYCIKDAETSWEGIGPRVVECREAQGGAMQVVIMDYRQVPRTISIVSVDDYDDERLQELEISQAFVLQLQMQAKQHQSEGYRVVVHGIYHEDGNFSLMFAPPVDV</sequence>
<feature type="domain" description="MYND-type" evidence="5">
    <location>
        <begin position="411"/>
        <end position="457"/>
    </location>
</feature>
<keyword evidence="7" id="KW-1185">Reference proteome</keyword>
<dbReference type="InterPro" id="IPR002893">
    <property type="entry name" value="Znf_MYND"/>
</dbReference>
<organism evidence="6 7">
    <name type="scientific">Tetrapyrgos nigripes</name>
    <dbReference type="NCBI Taxonomy" id="182062"/>
    <lineage>
        <taxon>Eukaryota</taxon>
        <taxon>Fungi</taxon>
        <taxon>Dikarya</taxon>
        <taxon>Basidiomycota</taxon>
        <taxon>Agaricomycotina</taxon>
        <taxon>Agaricomycetes</taxon>
        <taxon>Agaricomycetidae</taxon>
        <taxon>Agaricales</taxon>
        <taxon>Marasmiineae</taxon>
        <taxon>Marasmiaceae</taxon>
        <taxon>Tetrapyrgos</taxon>
    </lineage>
</organism>
<dbReference type="EMBL" id="JAACJM010000062">
    <property type="protein sequence ID" value="KAF5353720.1"/>
    <property type="molecule type" value="Genomic_DNA"/>
</dbReference>
<dbReference type="PROSITE" id="PS50865">
    <property type="entry name" value="ZF_MYND_2"/>
    <property type="match status" value="1"/>
</dbReference>
<dbReference type="OrthoDB" id="341421at2759"/>
<evidence type="ECO:0000313" key="7">
    <source>
        <dbReference type="Proteomes" id="UP000559256"/>
    </source>
</evidence>
<gene>
    <name evidence="6" type="ORF">D9758_008613</name>
</gene>
<dbReference type="Pfam" id="PF01753">
    <property type="entry name" value="zf-MYND"/>
    <property type="match status" value="1"/>
</dbReference>
<keyword evidence="1" id="KW-0479">Metal-binding</keyword>
<dbReference type="Gene3D" id="6.10.140.2220">
    <property type="match status" value="1"/>
</dbReference>
<evidence type="ECO:0000256" key="1">
    <source>
        <dbReference type="ARBA" id="ARBA00022723"/>
    </source>
</evidence>
<reference evidence="6 7" key="1">
    <citation type="journal article" date="2020" name="ISME J.">
        <title>Uncovering the hidden diversity of litter-decomposition mechanisms in mushroom-forming fungi.</title>
        <authorList>
            <person name="Floudas D."/>
            <person name="Bentzer J."/>
            <person name="Ahren D."/>
            <person name="Johansson T."/>
            <person name="Persson P."/>
            <person name="Tunlid A."/>
        </authorList>
    </citation>
    <scope>NUCLEOTIDE SEQUENCE [LARGE SCALE GENOMIC DNA]</scope>
    <source>
        <strain evidence="6 7">CBS 291.85</strain>
    </source>
</reference>
<evidence type="ECO:0000256" key="3">
    <source>
        <dbReference type="ARBA" id="ARBA00022833"/>
    </source>
</evidence>
<protein>
    <recommendedName>
        <fullName evidence="5">MYND-type domain-containing protein</fullName>
    </recommendedName>
</protein>
<evidence type="ECO:0000259" key="5">
    <source>
        <dbReference type="PROSITE" id="PS50865"/>
    </source>
</evidence>
<keyword evidence="2 4" id="KW-0863">Zinc-finger</keyword>